<feature type="transmembrane region" description="Helical" evidence="1">
    <location>
        <begin position="12"/>
        <end position="31"/>
    </location>
</feature>
<organism evidence="2">
    <name type="scientific">Anguilla anguilla</name>
    <name type="common">European freshwater eel</name>
    <name type="synonym">Muraena anguilla</name>
    <dbReference type="NCBI Taxonomy" id="7936"/>
    <lineage>
        <taxon>Eukaryota</taxon>
        <taxon>Metazoa</taxon>
        <taxon>Chordata</taxon>
        <taxon>Craniata</taxon>
        <taxon>Vertebrata</taxon>
        <taxon>Euteleostomi</taxon>
        <taxon>Actinopterygii</taxon>
        <taxon>Neopterygii</taxon>
        <taxon>Teleostei</taxon>
        <taxon>Anguilliformes</taxon>
        <taxon>Anguillidae</taxon>
        <taxon>Anguilla</taxon>
    </lineage>
</organism>
<keyword evidence="1" id="KW-0812">Transmembrane</keyword>
<proteinExistence type="predicted"/>
<name>A0A0E9UB22_ANGAN</name>
<reference evidence="2" key="2">
    <citation type="journal article" date="2015" name="Fish Shellfish Immunol.">
        <title>Early steps in the European eel (Anguilla anguilla)-Vibrio vulnificus interaction in the gills: Role of the RtxA13 toxin.</title>
        <authorList>
            <person name="Callol A."/>
            <person name="Pajuelo D."/>
            <person name="Ebbesson L."/>
            <person name="Teles M."/>
            <person name="MacKenzie S."/>
            <person name="Amaro C."/>
        </authorList>
    </citation>
    <scope>NUCLEOTIDE SEQUENCE</scope>
</reference>
<dbReference type="AlphaFoldDB" id="A0A0E9UB22"/>
<keyword evidence="1" id="KW-0472">Membrane</keyword>
<dbReference type="EMBL" id="GBXM01045493">
    <property type="protein sequence ID" value="JAH63084.1"/>
    <property type="molecule type" value="Transcribed_RNA"/>
</dbReference>
<keyword evidence="1" id="KW-1133">Transmembrane helix</keyword>
<protein>
    <submittedName>
        <fullName evidence="2">Uncharacterized protein</fullName>
    </submittedName>
</protein>
<accession>A0A0E9UB22</accession>
<reference evidence="2" key="1">
    <citation type="submission" date="2014-11" db="EMBL/GenBank/DDBJ databases">
        <authorList>
            <person name="Amaro Gonzalez C."/>
        </authorList>
    </citation>
    <scope>NUCLEOTIDE SEQUENCE</scope>
</reference>
<sequence length="56" mass="6175">MAGGVCYVVLSVRYNLVSPCVLLFTFCCFGANKDSMLRLTGAHCYSHHGQCVKRSM</sequence>
<evidence type="ECO:0000256" key="1">
    <source>
        <dbReference type="SAM" id="Phobius"/>
    </source>
</evidence>
<evidence type="ECO:0000313" key="2">
    <source>
        <dbReference type="EMBL" id="JAH63084.1"/>
    </source>
</evidence>